<keyword evidence="8" id="KW-0282">Flagellum</keyword>
<protein>
    <recommendedName>
        <fullName evidence="7">Flagellar biosynthesis protein FlhA</fullName>
    </recommendedName>
</protein>
<evidence type="ECO:0000256" key="2">
    <source>
        <dbReference type="ARBA" id="ARBA00008835"/>
    </source>
</evidence>
<dbReference type="InterPro" id="IPR001712">
    <property type="entry name" value="T3SS_FHIPEP"/>
</dbReference>
<dbReference type="Gene3D" id="1.10.8.540">
    <property type="entry name" value="FHIPEP family, domain 3"/>
    <property type="match status" value="1"/>
</dbReference>
<evidence type="ECO:0000256" key="6">
    <source>
        <dbReference type="ARBA" id="ARBA00023136"/>
    </source>
</evidence>
<dbReference type="RefSeq" id="WP_109949772.1">
    <property type="nucleotide sequence ID" value="NZ_CP029551.1"/>
</dbReference>
<reference evidence="8 9" key="1">
    <citation type="submission" date="2018-05" db="EMBL/GenBank/DDBJ databases">
        <title>Complete Genome Sequence of Methylobacterium sp. 17Sr1-43.</title>
        <authorList>
            <person name="Srinivasan S."/>
        </authorList>
    </citation>
    <scope>NUCLEOTIDE SEQUENCE [LARGE SCALE GENOMIC DNA]</scope>
    <source>
        <strain evidence="8 9">17Sr1-43</strain>
    </source>
</reference>
<feature type="transmembrane region" description="Helical" evidence="7">
    <location>
        <begin position="135"/>
        <end position="158"/>
    </location>
</feature>
<dbReference type="AlphaFoldDB" id="A0A2U8VM04"/>
<name>A0A2U8VM04_9HYPH</name>
<feature type="transmembrane region" description="Helical" evidence="7">
    <location>
        <begin position="269"/>
        <end position="291"/>
    </location>
</feature>
<keyword evidence="7" id="KW-1006">Bacterial flagellum protein export</keyword>
<dbReference type="Pfam" id="PF00771">
    <property type="entry name" value="FHIPEP"/>
    <property type="match status" value="1"/>
</dbReference>
<dbReference type="Gene3D" id="3.40.30.60">
    <property type="entry name" value="FHIPEP family, domain 1"/>
    <property type="match status" value="1"/>
</dbReference>
<dbReference type="KEGG" id="meti:DK427_01845"/>
<dbReference type="OrthoDB" id="9759185at2"/>
<comment type="function">
    <text evidence="7">Required for formation of the rod structure of the flagellar apparatus. Together with FliI and FliH, may constitute the export apparatus of flagellin.</text>
</comment>
<dbReference type="InterPro" id="IPR042196">
    <property type="entry name" value="FHIPEP_4"/>
</dbReference>
<keyword evidence="7" id="KW-0653">Protein transport</keyword>
<dbReference type="GO" id="GO:0044780">
    <property type="term" value="P:bacterial-type flagellum assembly"/>
    <property type="evidence" value="ECO:0007669"/>
    <property type="project" value="InterPro"/>
</dbReference>
<dbReference type="Proteomes" id="UP000246058">
    <property type="component" value="Chromosome"/>
</dbReference>
<keyword evidence="9" id="KW-1185">Reference proteome</keyword>
<dbReference type="Gene3D" id="3.40.50.12790">
    <property type="entry name" value="FHIPEP family, domain 4"/>
    <property type="match status" value="1"/>
</dbReference>
<dbReference type="PIRSF" id="PIRSF005419">
    <property type="entry name" value="FlhA"/>
    <property type="match status" value="1"/>
</dbReference>
<keyword evidence="8" id="KW-0969">Cilium</keyword>
<dbReference type="InterPro" id="IPR025505">
    <property type="entry name" value="FHIPEP_CS"/>
</dbReference>
<keyword evidence="7" id="KW-0813">Transport</keyword>
<evidence type="ECO:0000256" key="3">
    <source>
        <dbReference type="ARBA" id="ARBA00022475"/>
    </source>
</evidence>
<dbReference type="PRINTS" id="PR00949">
    <property type="entry name" value="TYPE3IMAPROT"/>
</dbReference>
<dbReference type="GO" id="GO:0005886">
    <property type="term" value="C:plasma membrane"/>
    <property type="evidence" value="ECO:0007669"/>
    <property type="project" value="UniProtKB-SubCell"/>
</dbReference>
<evidence type="ECO:0000256" key="1">
    <source>
        <dbReference type="ARBA" id="ARBA00004651"/>
    </source>
</evidence>
<dbReference type="PANTHER" id="PTHR30161">
    <property type="entry name" value="FLAGELLAR EXPORT PROTEIN, MEMBRANE FLHA SUBUNIT-RELATED"/>
    <property type="match status" value="1"/>
</dbReference>
<dbReference type="InterPro" id="IPR006301">
    <property type="entry name" value="FlhA"/>
</dbReference>
<dbReference type="EMBL" id="CP029551">
    <property type="protein sequence ID" value="AWN34633.1"/>
    <property type="molecule type" value="Genomic_DNA"/>
</dbReference>
<keyword evidence="7" id="KW-1005">Bacterial flagellum biogenesis</keyword>
<comment type="similarity">
    <text evidence="2 7">Belongs to the FHIPEP (flagella/HR/invasion proteins export pore) family.</text>
</comment>
<evidence type="ECO:0000313" key="8">
    <source>
        <dbReference type="EMBL" id="AWN34633.1"/>
    </source>
</evidence>
<evidence type="ECO:0000256" key="7">
    <source>
        <dbReference type="RuleBase" id="RU364093"/>
    </source>
</evidence>
<dbReference type="PANTHER" id="PTHR30161:SF1">
    <property type="entry name" value="FLAGELLAR BIOSYNTHESIS PROTEIN FLHA-RELATED"/>
    <property type="match status" value="1"/>
</dbReference>
<evidence type="ECO:0000256" key="4">
    <source>
        <dbReference type="ARBA" id="ARBA00022692"/>
    </source>
</evidence>
<keyword evidence="3 7" id="KW-1003">Cell membrane</keyword>
<feature type="transmembrane region" description="Helical" evidence="7">
    <location>
        <begin position="228"/>
        <end position="249"/>
    </location>
</feature>
<sequence length="715" mass="76094">MSETAAVPAKGGMGGLGGALSGFTMPNRGDFQALSKRSDLFFATAVMGILAVLIFPLPAVLLDLLLAVSIIMSVLIMMTGLFIDNPLEFTVFPTLLLIATMLRLALNLASTRLILGHGHEGTAAAGHVIEAFGNFVMGGNFVIGIIVFAILIIVNFVVITKGSGRIAEVAARFTLDAMPGKQMAIDADLSAGLIDEKAAKARRSALEEESSFFGAMDGASKFVRGDAVAALLITFINVIGGIIIGVAQQGMPFGAAAKSYTLLTIGDGLASQVPALIVSTAAGILVSKAGVKGSADKALGKQLAHYPKALGMSAGVMILIGFLPGMPILPFLLLSGGAGYAAWRIAKTAKEAPPLDAEGKPADPAAAAAAKEETVTDLLKLDDLKLEMGYALLALVNGEAGDRLTDQIKALRRQLAAELGFVMPSVRILDNVQLEANAYVVRVKEIEAGTGKIFPGQFMAMDPMGGQVQLPGQHMLEPTFGLPATWIDAGLRDQAQLKGYTVVDAATVVSTHLTEIIKAHVSELLNHVEVQKLLRELPKEHGELLKEVVPAQISTTGIQRVLQFLLSERVSIRDLGAIVEGVAEVAGAVKNPRDIVEHVRARLGRQICAQYQGPDGMLPIITLSPAWEQAFLDSIVGEREERYLAMQPSKLSEFVNTVRDRFEQAARQGEMPVLVTSAQSRPFVRSIIERFRRETPVMSQAEIHPRARLRTVGSI</sequence>
<proteinExistence type="inferred from homology"/>
<dbReference type="InterPro" id="IPR042194">
    <property type="entry name" value="FHIPEP_1"/>
</dbReference>
<dbReference type="PROSITE" id="PS00994">
    <property type="entry name" value="FHIPEP"/>
    <property type="match status" value="1"/>
</dbReference>
<comment type="subcellular location">
    <subcellularLocation>
        <location evidence="1 7">Cell membrane</location>
        <topology evidence="1 7">Multi-pass membrane protein</topology>
    </subcellularLocation>
</comment>
<organism evidence="8 9">
    <name type="scientific">Methylobacterium radiodurans</name>
    <dbReference type="NCBI Taxonomy" id="2202828"/>
    <lineage>
        <taxon>Bacteria</taxon>
        <taxon>Pseudomonadati</taxon>
        <taxon>Pseudomonadota</taxon>
        <taxon>Alphaproteobacteria</taxon>
        <taxon>Hyphomicrobiales</taxon>
        <taxon>Methylobacteriaceae</taxon>
        <taxon>Methylobacterium</taxon>
    </lineage>
</organism>
<comment type="caution">
    <text evidence="7">Lacks conserved residue(s) required for the propagation of feature annotation.</text>
</comment>
<evidence type="ECO:0000256" key="5">
    <source>
        <dbReference type="ARBA" id="ARBA00022989"/>
    </source>
</evidence>
<gene>
    <name evidence="7 8" type="primary">flhA</name>
    <name evidence="8" type="ORF">DK427_01845</name>
</gene>
<keyword evidence="6 7" id="KW-0472">Membrane</keyword>
<dbReference type="InterPro" id="IPR042193">
    <property type="entry name" value="FHIPEP_3"/>
</dbReference>
<feature type="transmembrane region" description="Helical" evidence="7">
    <location>
        <begin position="40"/>
        <end position="58"/>
    </location>
</feature>
<accession>A0A2U8VM04</accession>
<evidence type="ECO:0000313" key="9">
    <source>
        <dbReference type="Proteomes" id="UP000246058"/>
    </source>
</evidence>
<dbReference type="GO" id="GO:0009306">
    <property type="term" value="P:protein secretion"/>
    <property type="evidence" value="ECO:0007669"/>
    <property type="project" value="InterPro"/>
</dbReference>
<keyword evidence="8" id="KW-0966">Cell projection</keyword>
<keyword evidence="4 7" id="KW-0812">Transmembrane</keyword>
<keyword evidence="5 7" id="KW-1133">Transmembrane helix</keyword>
<feature type="transmembrane region" description="Helical" evidence="7">
    <location>
        <begin position="64"/>
        <end position="83"/>
    </location>
</feature>
<dbReference type="NCBIfam" id="TIGR01398">
    <property type="entry name" value="FlhA"/>
    <property type="match status" value="1"/>
</dbReference>